<evidence type="ECO:0000259" key="8">
    <source>
        <dbReference type="Pfam" id="PF11203"/>
    </source>
</evidence>
<dbReference type="GO" id="GO:0005886">
    <property type="term" value="C:plasma membrane"/>
    <property type="evidence" value="ECO:0007669"/>
    <property type="project" value="UniProtKB-SubCell"/>
</dbReference>
<keyword evidence="4 7" id="KW-0812">Transmembrane</keyword>
<keyword evidence="5 7" id="KW-1133">Transmembrane helix</keyword>
<evidence type="ECO:0000256" key="6">
    <source>
        <dbReference type="ARBA" id="ARBA00023136"/>
    </source>
</evidence>
<evidence type="ECO:0000256" key="5">
    <source>
        <dbReference type="ARBA" id="ARBA00022989"/>
    </source>
</evidence>
<keyword evidence="6 7" id="KW-0472">Membrane</keyword>
<evidence type="ECO:0000256" key="3">
    <source>
        <dbReference type="ARBA" id="ARBA00022475"/>
    </source>
</evidence>
<evidence type="ECO:0000256" key="1">
    <source>
        <dbReference type="ARBA" id="ARBA00004236"/>
    </source>
</evidence>
<dbReference type="InterPro" id="IPR050051">
    <property type="entry name" value="EccE_dom"/>
</dbReference>
<comment type="subcellular location">
    <subcellularLocation>
        <location evidence="1">Cell membrane</location>
    </subcellularLocation>
</comment>
<proteinExistence type="inferred from homology"/>
<dbReference type="NCBIfam" id="TIGR03923">
    <property type="entry name" value="T7SS_EccE"/>
    <property type="match status" value="1"/>
</dbReference>
<evidence type="ECO:0000256" key="7">
    <source>
        <dbReference type="SAM" id="Phobius"/>
    </source>
</evidence>
<dbReference type="InterPro" id="IPR021368">
    <property type="entry name" value="T7SS_EccE"/>
</dbReference>
<evidence type="ECO:0000256" key="2">
    <source>
        <dbReference type="ARBA" id="ARBA00007759"/>
    </source>
</evidence>
<organism evidence="9 10">
    <name type="scientific">Mycolicibacterium moriokaense</name>
    <dbReference type="NCBI Taxonomy" id="39691"/>
    <lineage>
        <taxon>Bacteria</taxon>
        <taxon>Bacillati</taxon>
        <taxon>Actinomycetota</taxon>
        <taxon>Actinomycetes</taxon>
        <taxon>Mycobacteriales</taxon>
        <taxon>Mycobacteriaceae</taxon>
        <taxon>Mycolicibacterium</taxon>
    </lineage>
</organism>
<dbReference type="AlphaFoldDB" id="A0AAD1M3H1"/>
<comment type="similarity">
    <text evidence="2">Belongs to the EccE family.</text>
</comment>
<dbReference type="Proteomes" id="UP000466681">
    <property type="component" value="Chromosome"/>
</dbReference>
<reference evidence="9 10" key="1">
    <citation type="journal article" date="2019" name="Emerg. Microbes Infect.">
        <title>Comprehensive subspecies identification of 175 nontuberculous mycobacteria species based on 7547 genomic profiles.</title>
        <authorList>
            <person name="Matsumoto Y."/>
            <person name="Kinjo T."/>
            <person name="Motooka D."/>
            <person name="Nabeya D."/>
            <person name="Jung N."/>
            <person name="Uechi K."/>
            <person name="Horii T."/>
            <person name="Iida T."/>
            <person name="Fujita J."/>
            <person name="Nakamura S."/>
        </authorList>
    </citation>
    <scope>NUCLEOTIDE SEQUENCE [LARGE SCALE GENOMIC DNA]</scope>
    <source>
        <strain evidence="9 10">JCM 6375</strain>
    </source>
</reference>
<dbReference type="EMBL" id="AP022560">
    <property type="protein sequence ID" value="BBW99086.1"/>
    <property type="molecule type" value="Genomic_DNA"/>
</dbReference>
<keyword evidence="3" id="KW-1003">Cell membrane</keyword>
<accession>A0AAD1M3H1</accession>
<evidence type="ECO:0000256" key="4">
    <source>
        <dbReference type="ARBA" id="ARBA00022692"/>
    </source>
</evidence>
<protein>
    <submittedName>
        <fullName evidence="9">ESX-3 secretion system protein EccE3</fullName>
    </submittedName>
</protein>
<gene>
    <name evidence="9" type="primary">eccE3</name>
    <name evidence="9" type="ORF">MMOR_00230</name>
</gene>
<dbReference type="KEGG" id="mmor:MMOR_00230"/>
<name>A0AAD1M3H1_9MYCO</name>
<feature type="transmembrane region" description="Helical" evidence="7">
    <location>
        <begin position="28"/>
        <end position="54"/>
    </location>
</feature>
<keyword evidence="10" id="KW-1185">Reference proteome</keyword>
<dbReference type="Pfam" id="PF11203">
    <property type="entry name" value="EccE"/>
    <property type="match status" value="1"/>
</dbReference>
<sequence length="314" mass="33836">MTIRLALAFVAVVLAALAYPWQSDLDWWILGIAIAVIVIVFAWWRGLFVTTMIARRLSVFRRNHSKREVQPSGSVTVVLRIDDPAGVGLSLPMVAGYVERFGVRCEKVRVTNLDDGSASGTWISLTLNAVGNLTALRARSAELPLLDTAEIVGRRLADHLRETGLSAVLVDDAPKLLADGDRETWRGMRGDSGYLSAYAIPIDDGLRGRLAEVWTQPTETWSAVEFSGTSAHPEVRALCAFRTAEAVRGVPVAGLVPQRGIQRPLLSALAPRSTDRLAIPGVPLPPGLLEPGGWPVGGRSSVEHEVAHEAGHPA</sequence>
<dbReference type="RefSeq" id="WP_083152673.1">
    <property type="nucleotide sequence ID" value="NZ_AP022560.1"/>
</dbReference>
<feature type="domain" description="Type VII secretion system protein EccE" evidence="8">
    <location>
        <begin position="121"/>
        <end position="200"/>
    </location>
</feature>
<evidence type="ECO:0000313" key="9">
    <source>
        <dbReference type="EMBL" id="BBW99086.1"/>
    </source>
</evidence>
<evidence type="ECO:0000313" key="10">
    <source>
        <dbReference type="Proteomes" id="UP000466681"/>
    </source>
</evidence>